<name>A0ABM8V095_THEXY</name>
<accession>A0ABM8V095</accession>
<evidence type="ECO:0000256" key="1">
    <source>
        <dbReference type="SAM" id="SignalP"/>
    </source>
</evidence>
<protein>
    <recommendedName>
        <fullName evidence="2">Bacterial Ig-like domain-containing protein</fullName>
    </recommendedName>
</protein>
<evidence type="ECO:0000259" key="2">
    <source>
        <dbReference type="Pfam" id="PF20251"/>
    </source>
</evidence>
<gene>
    <name evidence="3" type="primary">txxe 708</name>
    <name evidence="3" type="ORF">TXXE_02410</name>
</gene>
<dbReference type="InterPro" id="IPR046878">
    <property type="entry name" value="Big_14"/>
</dbReference>
<feature type="chain" id="PRO_5046963618" description="Bacterial Ig-like domain-containing protein" evidence="1">
    <location>
        <begin position="30"/>
        <end position="311"/>
    </location>
</feature>
<comment type="caution">
    <text evidence="3">The sequence shown here is derived from an EMBL/GenBank/DDBJ whole genome shotgun (WGS) entry which is preliminary data.</text>
</comment>
<feature type="signal peptide" evidence="1">
    <location>
        <begin position="1"/>
        <end position="29"/>
    </location>
</feature>
<dbReference type="PROSITE" id="PS51257">
    <property type="entry name" value="PROKAR_LIPOPROTEIN"/>
    <property type="match status" value="1"/>
</dbReference>
<keyword evidence="1" id="KW-0732">Signal</keyword>
<dbReference type="RefSeq" id="WP_213483312.1">
    <property type="nucleotide sequence ID" value="NZ_CAJRAY010000009.1"/>
</dbReference>
<feature type="domain" description="Bacterial Ig-like" evidence="2">
    <location>
        <begin position="203"/>
        <end position="307"/>
    </location>
</feature>
<proteinExistence type="predicted"/>
<dbReference type="Pfam" id="PF20251">
    <property type="entry name" value="Big_14"/>
    <property type="match status" value="1"/>
</dbReference>
<dbReference type="Proteomes" id="UP000681526">
    <property type="component" value="Unassembled WGS sequence"/>
</dbReference>
<organism evidence="3 4">
    <name type="scientific">Thermobacillus xylanilyticus</name>
    <dbReference type="NCBI Taxonomy" id="76633"/>
    <lineage>
        <taxon>Bacteria</taxon>
        <taxon>Bacillati</taxon>
        <taxon>Bacillota</taxon>
        <taxon>Bacilli</taxon>
        <taxon>Bacillales</taxon>
        <taxon>Paenibacillaceae</taxon>
        <taxon>Thermobacillus</taxon>
    </lineage>
</organism>
<evidence type="ECO:0000313" key="4">
    <source>
        <dbReference type="Proteomes" id="UP000681526"/>
    </source>
</evidence>
<evidence type="ECO:0000313" key="3">
    <source>
        <dbReference type="EMBL" id="CAG5078611.1"/>
    </source>
</evidence>
<keyword evidence="4" id="KW-1185">Reference proteome</keyword>
<sequence>MGKGSWKKRRRYAALLLAFGLLAGCGAGAGGEGDGGLGDERTWAAGSGELSSRIGNPDNAVSAPANDAGNIAAEEWWTLAGYGQPTGKWFLQDGAGHLGYGLTAGTHRPGDAVTVELFAHEADFRLDRDIRIRLTELTDELEPAAVILDTIVHAGPVGSHEVVYTGTLPDKLNALYVLGAEIVGEDGGTEDTRAALIRVPVPEINASVRLDRAVYGSGEETAVLAVMNAGPTVLTFGVDYHIEKKVDGEWRIVPLDLAFDSIGLMLQPGQQHELKVHLGGLGPGEYRVVKPLRAEGLDLTAELAAEFTIES</sequence>
<dbReference type="EMBL" id="CAJRAY010000009">
    <property type="protein sequence ID" value="CAG5078611.1"/>
    <property type="molecule type" value="Genomic_DNA"/>
</dbReference>
<reference evidence="3 4" key="1">
    <citation type="submission" date="2021-04" db="EMBL/GenBank/DDBJ databases">
        <authorList>
            <person name="Rakotoarivonina H."/>
        </authorList>
    </citation>
    <scope>NUCLEOTIDE SEQUENCE [LARGE SCALE GENOMIC DNA]</scope>
    <source>
        <strain evidence="3 4">XE</strain>
    </source>
</reference>